<keyword evidence="3" id="KW-1185">Reference proteome</keyword>
<dbReference type="AlphaFoldDB" id="A0A9C7LB20"/>
<gene>
    <name evidence="2" type="ORF">NEOCIP111885_03419</name>
</gene>
<dbReference type="CDD" id="cd00090">
    <property type="entry name" value="HTH_ARSR"/>
    <property type="match status" value="1"/>
</dbReference>
<dbReference type="InterPro" id="IPR036390">
    <property type="entry name" value="WH_DNA-bd_sf"/>
</dbReference>
<evidence type="ECO:0000256" key="1">
    <source>
        <dbReference type="ARBA" id="ARBA00023125"/>
    </source>
</evidence>
<evidence type="ECO:0008006" key="4">
    <source>
        <dbReference type="Google" id="ProtNLM"/>
    </source>
</evidence>
<reference evidence="2" key="1">
    <citation type="submission" date="2021-10" db="EMBL/GenBank/DDBJ databases">
        <authorList>
            <person name="Criscuolo A."/>
        </authorList>
    </citation>
    <scope>NUCLEOTIDE SEQUENCE</scope>
    <source>
        <strain evidence="2">CIP111885</strain>
    </source>
</reference>
<name>A0A9C7LB20_9BACI</name>
<dbReference type="SUPFAM" id="SSF46785">
    <property type="entry name" value="Winged helix' DNA-binding domain"/>
    <property type="match status" value="1"/>
</dbReference>
<evidence type="ECO:0000313" key="3">
    <source>
        <dbReference type="Proteomes" id="UP000789845"/>
    </source>
</evidence>
<keyword evidence="1" id="KW-0238">DNA-binding</keyword>
<comment type="caution">
    <text evidence="2">The sequence shown here is derived from an EMBL/GenBank/DDBJ whole genome shotgun (WGS) entry which is preliminary data.</text>
</comment>
<dbReference type="EMBL" id="CAKJTG010000022">
    <property type="protein sequence ID" value="CAG9609676.1"/>
    <property type="molecule type" value="Genomic_DNA"/>
</dbReference>
<protein>
    <recommendedName>
        <fullName evidence="4">Transcriptional regulator</fullName>
    </recommendedName>
</protein>
<evidence type="ECO:0000313" key="2">
    <source>
        <dbReference type="EMBL" id="CAG9609676.1"/>
    </source>
</evidence>
<dbReference type="GO" id="GO:0003677">
    <property type="term" value="F:DNA binding"/>
    <property type="evidence" value="ECO:0007669"/>
    <property type="project" value="UniProtKB-KW"/>
</dbReference>
<sequence length="211" mass="24527">MRMLPNSISTKEKILNHIKANIQMTVLELSAQLNITEMAVRRHLQVLETDGLLSSFMKKNMTGRPSKVFQLSELGEDFFPKQYKQIGMDLLQEINRLDASIINQAIVSRQERLVNRYRGRFKDKPFIGQINELAKIQSEMGFMAEVNETDSEEVAQIRQSNCPYLEIAKDFPEICRNEHKFYEELLHTKNIEKISSLSRGDSCCHYVIRKD</sequence>
<proteinExistence type="predicted"/>
<dbReference type="InterPro" id="IPR011991">
    <property type="entry name" value="ArsR-like_HTH"/>
</dbReference>
<accession>A0A9C7LB20</accession>
<dbReference type="PANTHER" id="PTHR38600">
    <property type="entry name" value="TRANSCRIPTIONAL REGULATORY PROTEIN"/>
    <property type="match status" value="1"/>
</dbReference>
<dbReference type="Proteomes" id="UP000789845">
    <property type="component" value="Unassembled WGS sequence"/>
</dbReference>
<dbReference type="InterPro" id="IPR036388">
    <property type="entry name" value="WH-like_DNA-bd_sf"/>
</dbReference>
<organism evidence="2 3">
    <name type="scientific">Pseudoneobacillus rhizosphaerae</name>
    <dbReference type="NCBI Taxonomy" id="2880968"/>
    <lineage>
        <taxon>Bacteria</taxon>
        <taxon>Bacillati</taxon>
        <taxon>Bacillota</taxon>
        <taxon>Bacilli</taxon>
        <taxon>Bacillales</taxon>
        <taxon>Bacillaceae</taxon>
        <taxon>Pseudoneobacillus</taxon>
    </lineage>
</organism>
<dbReference type="PANTHER" id="PTHR38600:SF2">
    <property type="entry name" value="SLL0088 PROTEIN"/>
    <property type="match status" value="1"/>
</dbReference>
<dbReference type="Gene3D" id="1.10.10.10">
    <property type="entry name" value="Winged helix-like DNA-binding domain superfamily/Winged helix DNA-binding domain"/>
    <property type="match status" value="1"/>
</dbReference>
<dbReference type="Pfam" id="PF13412">
    <property type="entry name" value="HTH_24"/>
    <property type="match status" value="1"/>
</dbReference>